<dbReference type="EMBL" id="POWG01000065">
    <property type="protein sequence ID" value="PNQ95024.1"/>
    <property type="molecule type" value="Genomic_DNA"/>
</dbReference>
<keyword evidence="1" id="KW-0614">Plasmid</keyword>
<evidence type="ECO:0000313" key="1">
    <source>
        <dbReference type="EMBL" id="PNQ95024.1"/>
    </source>
</evidence>
<name>A0A2K1FR96_9PROT</name>
<evidence type="ECO:0000313" key="2">
    <source>
        <dbReference type="Proteomes" id="UP000236268"/>
    </source>
</evidence>
<dbReference type="RefSeq" id="WP_103041677.1">
    <property type="nucleotide sequence ID" value="NZ_POWG01000065.1"/>
</dbReference>
<protein>
    <submittedName>
        <fullName evidence="1">Uncharacterized protein</fullName>
    </submittedName>
</protein>
<proteinExistence type="predicted"/>
<reference evidence="1 2" key="1">
    <citation type="submission" date="2018-01" db="EMBL/GenBank/DDBJ databases">
        <title>Whole genome sequence of Azospirillum brasilense REC3 isolated from strawberry roots.</title>
        <authorList>
            <person name="Fontana C.A."/>
            <person name="Salazar S.M."/>
            <person name="Bassi D."/>
            <person name="Puglisi E."/>
            <person name="Lovaisa N.C."/>
            <person name="Toffoli L.M."/>
            <person name="Pedraza R."/>
            <person name="Cocconcelli P.S."/>
        </authorList>
    </citation>
    <scope>NUCLEOTIDE SEQUENCE [LARGE SCALE GENOMIC DNA]</scope>
    <source>
        <strain evidence="1 2">REC3</strain>
        <plasmid evidence="1">p45unnamed</plasmid>
    </source>
</reference>
<sequence>MSIQIGIQNEIVKLLAFVRAQGKAKFAVTPELVEACYDALRRFARDNNLDIEIIAPSQTRVAFFTGGGTFAGAALGYMAAAVPGAIVGAGAGAIVGYASAHVTIRMHPPGPGSQLAILEIA</sequence>
<dbReference type="AlphaFoldDB" id="A0A2K1FR96"/>
<organism evidence="1 2">
    <name type="scientific">Azospirillum argentinense</name>
    <dbReference type="NCBI Taxonomy" id="2970906"/>
    <lineage>
        <taxon>Bacteria</taxon>
        <taxon>Pseudomonadati</taxon>
        <taxon>Pseudomonadota</taxon>
        <taxon>Alphaproteobacteria</taxon>
        <taxon>Rhodospirillales</taxon>
        <taxon>Azospirillaceae</taxon>
        <taxon>Azospirillum</taxon>
    </lineage>
</organism>
<accession>A0A2K1FR96</accession>
<comment type="caution">
    <text evidence="1">The sequence shown here is derived from an EMBL/GenBank/DDBJ whole genome shotgun (WGS) entry which is preliminary data.</text>
</comment>
<dbReference type="Proteomes" id="UP000236268">
    <property type="component" value="Unassembled WGS sequence"/>
</dbReference>
<geneLocation type="plasmid" evidence="1">
    <name>p45unnamed</name>
</geneLocation>
<gene>
    <name evidence="1" type="ORF">C1S70_31105</name>
</gene>